<evidence type="ECO:0008006" key="2">
    <source>
        <dbReference type="Google" id="ProtNLM"/>
    </source>
</evidence>
<gene>
    <name evidence="1" type="ORF">LDAN0321_LOCUS17289</name>
</gene>
<dbReference type="SMART" id="SM00855">
    <property type="entry name" value="PGAM"/>
    <property type="match status" value="1"/>
</dbReference>
<dbReference type="AlphaFoldDB" id="A0A7S2LD04"/>
<dbReference type="InterPro" id="IPR029033">
    <property type="entry name" value="His_PPase_superfam"/>
</dbReference>
<accession>A0A7S2LD04</accession>
<reference evidence="1" key="1">
    <citation type="submission" date="2021-01" db="EMBL/GenBank/DDBJ databases">
        <authorList>
            <person name="Corre E."/>
            <person name="Pelletier E."/>
            <person name="Niang G."/>
            <person name="Scheremetjew M."/>
            <person name="Finn R."/>
            <person name="Kale V."/>
            <person name="Holt S."/>
            <person name="Cochrane G."/>
            <person name="Meng A."/>
            <person name="Brown T."/>
            <person name="Cohen L."/>
        </authorList>
    </citation>
    <scope>NUCLEOTIDE SEQUENCE</scope>
    <source>
        <strain evidence="1">B650</strain>
    </source>
</reference>
<evidence type="ECO:0000313" key="1">
    <source>
        <dbReference type="EMBL" id="CAD9602879.1"/>
    </source>
</evidence>
<sequence>MEEQHKHEVKNIFMIRHGVALHNVMHDKVGHADPSLFDSSLIPEGRTQAEAMGQAFFQKKEYPVDLIVVSPLTRCLQTADCFARAGNFYKCPLPSTAVCHEGLREIFGIHQADRRRAKSELQAKWKNVVFDDNMSEHDELWHPSQRETWEELNARVVSFFDWLSQRPEQNIVIVSHGVWIECCLYAYSPETLTGGQRVYNCNVFGGKFDCVSKTFSSINRILP</sequence>
<dbReference type="EMBL" id="HBGY01027950">
    <property type="protein sequence ID" value="CAD9602879.1"/>
    <property type="molecule type" value="Transcribed_RNA"/>
</dbReference>
<dbReference type="CDD" id="cd07067">
    <property type="entry name" value="HP_PGM_like"/>
    <property type="match status" value="1"/>
</dbReference>
<protein>
    <recommendedName>
        <fullName evidence="2">Phosphoglycerate mutase-like protein</fullName>
    </recommendedName>
</protein>
<dbReference type="SUPFAM" id="SSF53254">
    <property type="entry name" value="Phosphoglycerate mutase-like"/>
    <property type="match status" value="1"/>
</dbReference>
<name>A0A7S2LD04_9STRA</name>
<dbReference type="Pfam" id="PF00300">
    <property type="entry name" value="His_Phos_1"/>
    <property type="match status" value="1"/>
</dbReference>
<dbReference type="PANTHER" id="PTHR48100">
    <property type="entry name" value="BROAD-SPECIFICITY PHOSPHATASE YOR283W-RELATED"/>
    <property type="match status" value="1"/>
</dbReference>
<dbReference type="Gene3D" id="3.40.50.1240">
    <property type="entry name" value="Phosphoglycerate mutase-like"/>
    <property type="match status" value="1"/>
</dbReference>
<dbReference type="GO" id="GO:0016791">
    <property type="term" value="F:phosphatase activity"/>
    <property type="evidence" value="ECO:0007669"/>
    <property type="project" value="TreeGrafter"/>
</dbReference>
<dbReference type="PANTHER" id="PTHR48100:SF1">
    <property type="entry name" value="HISTIDINE PHOSPHATASE FAMILY PROTEIN-RELATED"/>
    <property type="match status" value="1"/>
</dbReference>
<dbReference type="GO" id="GO:0005737">
    <property type="term" value="C:cytoplasm"/>
    <property type="evidence" value="ECO:0007669"/>
    <property type="project" value="TreeGrafter"/>
</dbReference>
<proteinExistence type="predicted"/>
<dbReference type="InterPro" id="IPR050275">
    <property type="entry name" value="PGM_Phosphatase"/>
</dbReference>
<organism evidence="1">
    <name type="scientific">Leptocylindrus danicus</name>
    <dbReference type="NCBI Taxonomy" id="163516"/>
    <lineage>
        <taxon>Eukaryota</taxon>
        <taxon>Sar</taxon>
        <taxon>Stramenopiles</taxon>
        <taxon>Ochrophyta</taxon>
        <taxon>Bacillariophyta</taxon>
        <taxon>Coscinodiscophyceae</taxon>
        <taxon>Chaetocerotophycidae</taxon>
        <taxon>Leptocylindrales</taxon>
        <taxon>Leptocylindraceae</taxon>
        <taxon>Leptocylindrus</taxon>
    </lineage>
</organism>
<dbReference type="InterPro" id="IPR013078">
    <property type="entry name" value="His_Pase_superF_clade-1"/>
</dbReference>